<dbReference type="GO" id="GO:0051537">
    <property type="term" value="F:2 iron, 2 sulfur cluster binding"/>
    <property type="evidence" value="ECO:0007669"/>
    <property type="project" value="UniProtKB-KW"/>
</dbReference>
<evidence type="ECO:0000256" key="5">
    <source>
        <dbReference type="ARBA" id="ARBA00023157"/>
    </source>
</evidence>
<keyword evidence="4" id="KW-0411">Iron-sulfur</keyword>
<evidence type="ECO:0000259" key="6">
    <source>
        <dbReference type="PROSITE" id="PS51296"/>
    </source>
</evidence>
<dbReference type="PROSITE" id="PS51296">
    <property type="entry name" value="RIESKE"/>
    <property type="match status" value="1"/>
</dbReference>
<sequence length="142" mass="14784">MRKFNRRAILSAITAALPTLLIDKARATTTTASLGFYVCTSAELKVGLSAIFSGQTADGTRIALSLFRTKTGLYAVDAVCTHQGCVVKGTGSLLVCPCHQSAFSAQTGAVMQGPGGGPKSSIKPLVKYKVTEKAGKVYVKGK</sequence>
<dbReference type="AlphaFoldDB" id="A0A6J7PI44"/>
<dbReference type="EMBL" id="CAFBPB010000051">
    <property type="protein sequence ID" value="CAB5002382.1"/>
    <property type="molecule type" value="Genomic_DNA"/>
</dbReference>
<evidence type="ECO:0000256" key="2">
    <source>
        <dbReference type="ARBA" id="ARBA00022723"/>
    </source>
</evidence>
<dbReference type="SUPFAM" id="SSF50022">
    <property type="entry name" value="ISP domain"/>
    <property type="match status" value="1"/>
</dbReference>
<evidence type="ECO:0000313" key="7">
    <source>
        <dbReference type="EMBL" id="CAB5002382.1"/>
    </source>
</evidence>
<dbReference type="GO" id="GO:0016020">
    <property type="term" value="C:membrane"/>
    <property type="evidence" value="ECO:0007669"/>
    <property type="project" value="InterPro"/>
</dbReference>
<name>A0A6J7PI44_9ZZZZ</name>
<feature type="domain" description="Rieske" evidence="6">
    <location>
        <begin position="36"/>
        <end position="139"/>
    </location>
</feature>
<dbReference type="CDD" id="cd03467">
    <property type="entry name" value="Rieske"/>
    <property type="match status" value="1"/>
</dbReference>
<protein>
    <submittedName>
        <fullName evidence="7">Unannotated protein</fullName>
    </submittedName>
</protein>
<accession>A0A6J7PI44</accession>
<evidence type="ECO:0000256" key="1">
    <source>
        <dbReference type="ARBA" id="ARBA00022714"/>
    </source>
</evidence>
<gene>
    <name evidence="7" type="ORF">UFOPK4049_00521</name>
</gene>
<proteinExistence type="predicted"/>
<reference evidence="7" key="1">
    <citation type="submission" date="2020-05" db="EMBL/GenBank/DDBJ databases">
        <authorList>
            <person name="Chiriac C."/>
            <person name="Salcher M."/>
            <person name="Ghai R."/>
            <person name="Kavagutti S V."/>
        </authorList>
    </citation>
    <scope>NUCLEOTIDE SEQUENCE</scope>
</reference>
<dbReference type="InterPro" id="IPR005805">
    <property type="entry name" value="Rieske_Fe-S_prot_C"/>
</dbReference>
<dbReference type="PRINTS" id="PR00162">
    <property type="entry name" value="RIESKE"/>
</dbReference>
<keyword evidence="3" id="KW-0408">Iron</keyword>
<keyword evidence="5" id="KW-1015">Disulfide bond</keyword>
<dbReference type="GO" id="GO:0046872">
    <property type="term" value="F:metal ion binding"/>
    <property type="evidence" value="ECO:0007669"/>
    <property type="project" value="UniProtKB-KW"/>
</dbReference>
<evidence type="ECO:0000256" key="4">
    <source>
        <dbReference type="ARBA" id="ARBA00023014"/>
    </source>
</evidence>
<keyword evidence="2" id="KW-0479">Metal-binding</keyword>
<dbReference type="InterPro" id="IPR017941">
    <property type="entry name" value="Rieske_2Fe-2S"/>
</dbReference>
<evidence type="ECO:0000256" key="3">
    <source>
        <dbReference type="ARBA" id="ARBA00023004"/>
    </source>
</evidence>
<dbReference type="InterPro" id="IPR036922">
    <property type="entry name" value="Rieske_2Fe-2S_sf"/>
</dbReference>
<keyword evidence="1" id="KW-0001">2Fe-2S</keyword>
<organism evidence="7">
    <name type="scientific">freshwater metagenome</name>
    <dbReference type="NCBI Taxonomy" id="449393"/>
    <lineage>
        <taxon>unclassified sequences</taxon>
        <taxon>metagenomes</taxon>
        <taxon>ecological metagenomes</taxon>
    </lineage>
</organism>
<dbReference type="Gene3D" id="2.102.10.10">
    <property type="entry name" value="Rieske [2Fe-2S] iron-sulphur domain"/>
    <property type="match status" value="1"/>
</dbReference>
<dbReference type="Pfam" id="PF00355">
    <property type="entry name" value="Rieske"/>
    <property type="match status" value="1"/>
</dbReference>